<feature type="signal peptide" evidence="2">
    <location>
        <begin position="1"/>
        <end position="30"/>
    </location>
</feature>
<dbReference type="AlphaFoldDB" id="A0AA94HT05"/>
<evidence type="ECO:0000256" key="1">
    <source>
        <dbReference type="SAM" id="MobiDB-lite"/>
    </source>
</evidence>
<evidence type="ECO:0000313" key="4">
    <source>
        <dbReference type="Proteomes" id="UP000182680"/>
    </source>
</evidence>
<feature type="region of interest" description="Disordered" evidence="1">
    <location>
        <begin position="46"/>
        <end position="65"/>
    </location>
</feature>
<name>A0AA94HT05_DESDE</name>
<evidence type="ECO:0000256" key="2">
    <source>
        <dbReference type="SAM" id="SignalP"/>
    </source>
</evidence>
<accession>A0AA94HT05</accession>
<feature type="chain" id="PRO_5041731013" evidence="2">
    <location>
        <begin position="31"/>
        <end position="65"/>
    </location>
</feature>
<sequence>MKTTTFKPSILVASLAFVFVMALTVLPSQAQTGASSSIASPWCGNGNGHGGYGPHGPHGGGHMGR</sequence>
<comment type="caution">
    <text evidence="3">The sequence shown here is derived from an EMBL/GenBank/DDBJ whole genome shotgun (WGS) entry which is preliminary data.</text>
</comment>
<reference evidence="4" key="1">
    <citation type="submission" date="2016-11" db="EMBL/GenBank/DDBJ databases">
        <authorList>
            <person name="Jaros S."/>
            <person name="Januszkiewicz K."/>
            <person name="Wedrychowicz H."/>
        </authorList>
    </citation>
    <scope>NUCLEOTIDE SEQUENCE [LARGE SCALE GENOMIC DNA]</scope>
    <source>
        <strain evidence="4">DSM 7057</strain>
    </source>
</reference>
<protein>
    <submittedName>
        <fullName evidence="3">Uncharacterized protein</fullName>
    </submittedName>
</protein>
<gene>
    <name evidence="3" type="ORF">SAMN02910291_01587</name>
</gene>
<dbReference type="RefSeq" id="WP_012624399.1">
    <property type="nucleotide sequence ID" value="NZ_FPIW01000025.1"/>
</dbReference>
<evidence type="ECO:0000313" key="3">
    <source>
        <dbReference type="EMBL" id="SFW50333.1"/>
    </source>
</evidence>
<dbReference type="EMBL" id="FPIW01000025">
    <property type="protein sequence ID" value="SFW50333.1"/>
    <property type="molecule type" value="Genomic_DNA"/>
</dbReference>
<keyword evidence="2" id="KW-0732">Signal</keyword>
<dbReference type="Proteomes" id="UP000182680">
    <property type="component" value="Unassembled WGS sequence"/>
</dbReference>
<proteinExistence type="predicted"/>
<organism evidence="3 4">
    <name type="scientific">Desulfovibrio desulfuricans</name>
    <dbReference type="NCBI Taxonomy" id="876"/>
    <lineage>
        <taxon>Bacteria</taxon>
        <taxon>Pseudomonadati</taxon>
        <taxon>Thermodesulfobacteriota</taxon>
        <taxon>Desulfovibrionia</taxon>
        <taxon>Desulfovibrionales</taxon>
        <taxon>Desulfovibrionaceae</taxon>
        <taxon>Desulfovibrio</taxon>
    </lineage>
</organism>